<keyword evidence="2" id="KW-1185">Reference proteome</keyword>
<organism evidence="1 2">
    <name type="scientific">Kibdelosporangium lantanae</name>
    <dbReference type="NCBI Taxonomy" id="1497396"/>
    <lineage>
        <taxon>Bacteria</taxon>
        <taxon>Bacillati</taxon>
        <taxon>Actinomycetota</taxon>
        <taxon>Actinomycetes</taxon>
        <taxon>Pseudonocardiales</taxon>
        <taxon>Pseudonocardiaceae</taxon>
        <taxon>Kibdelosporangium</taxon>
    </lineage>
</organism>
<name>A0ABW3MKH7_9PSEU</name>
<dbReference type="EMBL" id="JBHTIS010003421">
    <property type="protein sequence ID" value="MFD1051218.1"/>
    <property type="molecule type" value="Genomic_DNA"/>
</dbReference>
<accession>A0ABW3MKH7</accession>
<feature type="non-terminal residue" evidence="1">
    <location>
        <position position="79"/>
    </location>
</feature>
<evidence type="ECO:0000313" key="1">
    <source>
        <dbReference type="EMBL" id="MFD1051218.1"/>
    </source>
</evidence>
<dbReference type="Proteomes" id="UP001597045">
    <property type="component" value="Unassembled WGS sequence"/>
</dbReference>
<proteinExistence type="predicted"/>
<keyword evidence="1" id="KW-0067">ATP-binding</keyword>
<gene>
    <name evidence="1" type="ORF">ACFQ1S_39625</name>
</gene>
<evidence type="ECO:0000313" key="2">
    <source>
        <dbReference type="Proteomes" id="UP001597045"/>
    </source>
</evidence>
<comment type="caution">
    <text evidence="1">The sequence shown here is derived from an EMBL/GenBank/DDBJ whole genome shotgun (WGS) entry which is preliminary data.</text>
</comment>
<reference evidence="2" key="1">
    <citation type="journal article" date="2019" name="Int. J. Syst. Evol. Microbiol.">
        <title>The Global Catalogue of Microorganisms (GCM) 10K type strain sequencing project: providing services to taxonomists for standard genome sequencing and annotation.</title>
        <authorList>
            <consortium name="The Broad Institute Genomics Platform"/>
            <consortium name="The Broad Institute Genome Sequencing Center for Infectious Disease"/>
            <person name="Wu L."/>
            <person name="Ma J."/>
        </authorList>
    </citation>
    <scope>NUCLEOTIDE SEQUENCE [LARGE SCALE GENOMIC DNA]</scope>
    <source>
        <strain evidence="2">JCM 31486</strain>
    </source>
</reference>
<sequence length="79" mass="8549">MTATNESSVDSVVGMGDIELRVPAELRYLPILRSLAATIALREDFDLDFVADFKLAVDEAGSMLVTAAYPGAELVGRFR</sequence>
<dbReference type="GO" id="GO:0005524">
    <property type="term" value="F:ATP binding"/>
    <property type="evidence" value="ECO:0007669"/>
    <property type="project" value="UniProtKB-KW"/>
</dbReference>
<protein>
    <submittedName>
        <fullName evidence="1">ATP-binding protein</fullName>
    </submittedName>
</protein>
<keyword evidence="1" id="KW-0547">Nucleotide-binding</keyword>